<accession>A0A519BBD7</accession>
<reference evidence="1 2" key="1">
    <citation type="submission" date="2019-01" db="EMBL/GenBank/DDBJ databases">
        <title>Insights into ecological role of a new deltaproteobacterial order Candidatus Sinidesulfobacterales (Sva0485) by metagenomics and metatranscriptomics.</title>
        <authorList>
            <person name="Tan S."/>
            <person name="Liu J."/>
            <person name="Fang Y."/>
            <person name="Hedlund B.P."/>
            <person name="Lian Z.H."/>
            <person name="Huang L.Y."/>
            <person name="Li J.T."/>
            <person name="Huang L.N."/>
            <person name="Li W.J."/>
            <person name="Jiang H.C."/>
            <person name="Dong H.L."/>
            <person name="Shu W.S."/>
        </authorList>
    </citation>
    <scope>NUCLEOTIDE SEQUENCE [LARGE SCALE GENOMIC DNA]</scope>
    <source>
        <strain evidence="1">AP3</strain>
    </source>
</reference>
<sequence length="131" mass="14508">MKEKRTNLTGSHSRQNIQNIEDIFNNLKDYIDKIKDNAIASGKKEDASSSLSFTGMIFDEISNSLKKGGLTDINELTEDLDNNIKIMLNGLNSFKSEKIVAERLDGLAAYCDKVFMELMAGISCAIPAKNN</sequence>
<organism evidence="1 2">
    <name type="scientific">Candidatus Acidulodesulfobacterium ferriphilum</name>
    <dbReference type="NCBI Taxonomy" id="2597223"/>
    <lineage>
        <taxon>Bacteria</taxon>
        <taxon>Deltaproteobacteria</taxon>
        <taxon>Candidatus Acidulodesulfobacterales</taxon>
        <taxon>Candidatus Acidulodesulfobacterium</taxon>
    </lineage>
</organism>
<protein>
    <submittedName>
        <fullName evidence="1">Uncharacterized protein</fullName>
    </submittedName>
</protein>
<dbReference type="Proteomes" id="UP000320813">
    <property type="component" value="Unassembled WGS sequence"/>
</dbReference>
<name>A0A519BBD7_9DELT</name>
<dbReference type="AlphaFoldDB" id="A0A519BBD7"/>
<evidence type="ECO:0000313" key="2">
    <source>
        <dbReference type="Proteomes" id="UP000320813"/>
    </source>
</evidence>
<proteinExistence type="predicted"/>
<evidence type="ECO:0000313" key="1">
    <source>
        <dbReference type="EMBL" id="RZD14602.1"/>
    </source>
</evidence>
<dbReference type="EMBL" id="SGBD01000002">
    <property type="protein sequence ID" value="RZD14602.1"/>
    <property type="molecule type" value="Genomic_DNA"/>
</dbReference>
<gene>
    <name evidence="1" type="ORF">EVJ47_05390</name>
</gene>
<comment type="caution">
    <text evidence="1">The sequence shown here is derived from an EMBL/GenBank/DDBJ whole genome shotgun (WGS) entry which is preliminary data.</text>
</comment>